<gene>
    <name evidence="1" type="ORF">ROSEINA2194_03079</name>
</gene>
<evidence type="ECO:0000313" key="2">
    <source>
        <dbReference type="Proteomes" id="UP000003561"/>
    </source>
</evidence>
<comment type="caution">
    <text evidence="1">The sequence shown here is derived from an EMBL/GenBank/DDBJ whole genome shotgun (WGS) entry which is preliminary data.</text>
</comment>
<reference evidence="1 2" key="1">
    <citation type="submission" date="2009-02" db="EMBL/GenBank/DDBJ databases">
        <authorList>
            <person name="Fulton L."/>
            <person name="Clifton S."/>
            <person name="Fulton B."/>
            <person name="Xu J."/>
            <person name="Minx P."/>
            <person name="Pepin K.H."/>
            <person name="Johnson M."/>
            <person name="Bhonagiri V."/>
            <person name="Nash W.E."/>
            <person name="Mardis E.R."/>
            <person name="Wilson R.K."/>
        </authorList>
    </citation>
    <scope>NUCLEOTIDE SEQUENCE [LARGE SCALE GENOMIC DNA]</scope>
    <source>
        <strain evidence="1 2">DSM 16841</strain>
    </source>
</reference>
<dbReference type="Proteomes" id="UP000003561">
    <property type="component" value="Unassembled WGS sequence"/>
</dbReference>
<reference evidence="1 2" key="2">
    <citation type="submission" date="2009-03" db="EMBL/GenBank/DDBJ databases">
        <title>Draft genome sequence of Roseburia inulinivorans (DSM 16841).</title>
        <authorList>
            <person name="Sudarsanam P."/>
            <person name="Ley R."/>
            <person name="Guruge J."/>
            <person name="Turnbaugh P.J."/>
            <person name="Mahowald M."/>
            <person name="Liep D."/>
            <person name="Gordon J."/>
        </authorList>
    </citation>
    <scope>NUCLEOTIDE SEQUENCE [LARGE SCALE GENOMIC DNA]</scope>
    <source>
        <strain evidence="1 2">DSM 16841</strain>
    </source>
</reference>
<name>C0FWF2_9FIRM</name>
<organism evidence="1 2">
    <name type="scientific">Roseburia inulinivorans DSM 16841</name>
    <dbReference type="NCBI Taxonomy" id="622312"/>
    <lineage>
        <taxon>Bacteria</taxon>
        <taxon>Bacillati</taxon>
        <taxon>Bacillota</taxon>
        <taxon>Clostridia</taxon>
        <taxon>Lachnospirales</taxon>
        <taxon>Lachnospiraceae</taxon>
        <taxon>Roseburia</taxon>
    </lineage>
</organism>
<dbReference type="EMBL" id="ACFY01000119">
    <property type="protein sequence ID" value="EEG93077.1"/>
    <property type="molecule type" value="Genomic_DNA"/>
</dbReference>
<accession>C0FWF2</accession>
<sequence length="109" mass="12273">MNLLTNVLWQKIAKRKIFVVPMPLFAKGCADPAIIATLTARTLFLDLTIAVCWIKPLLSAMVAVKRIPAASIKPTTAHPLHTGNIKPSLWNQEQVLTFRLLTLLLWMNW</sequence>
<protein>
    <submittedName>
        <fullName evidence="1">Uncharacterized protein</fullName>
    </submittedName>
</protein>
<proteinExistence type="predicted"/>
<dbReference type="AlphaFoldDB" id="C0FWF2"/>
<evidence type="ECO:0000313" key="1">
    <source>
        <dbReference type="EMBL" id="EEG93077.1"/>
    </source>
</evidence>